<comment type="caution">
    <text evidence="2">The sequence shown here is derived from an EMBL/GenBank/DDBJ whole genome shotgun (WGS) entry which is preliminary data.</text>
</comment>
<evidence type="ECO:0000313" key="2">
    <source>
        <dbReference type="EMBL" id="RYV51004.1"/>
    </source>
</evidence>
<proteinExistence type="predicted"/>
<dbReference type="AlphaFoldDB" id="A0A4V1ZH69"/>
<sequence length="99" mass="10027">MRDLVASYLGTILPTVCPVAPPGAQAYADQMTGYVMWGVLILLGIGVIVGLGAIVGGRVFSMPHASKGGIVSLTMMFIAGIAYMVVPPMVAGITGSGCV</sequence>
<gene>
    <name evidence="2" type="ORF">EUA98_10880</name>
</gene>
<feature type="transmembrane region" description="Helical" evidence="1">
    <location>
        <begin position="36"/>
        <end position="56"/>
    </location>
</feature>
<keyword evidence="1" id="KW-0812">Transmembrane</keyword>
<feature type="transmembrane region" description="Helical" evidence="1">
    <location>
        <begin position="68"/>
        <end position="86"/>
    </location>
</feature>
<evidence type="ECO:0000313" key="3">
    <source>
        <dbReference type="Proteomes" id="UP000293764"/>
    </source>
</evidence>
<dbReference type="RefSeq" id="WP_130102709.1">
    <property type="nucleotide sequence ID" value="NZ_SDWW01000023.1"/>
</dbReference>
<evidence type="ECO:0000256" key="1">
    <source>
        <dbReference type="SAM" id="Phobius"/>
    </source>
</evidence>
<name>A0A4V1ZH69_9MICO</name>
<accession>A0A4V1ZH69</accession>
<reference evidence="2 3" key="1">
    <citation type="submission" date="2019-01" db="EMBL/GenBank/DDBJ databases">
        <title>Novel species of Cellulomonas.</title>
        <authorList>
            <person name="Liu Q."/>
            <person name="Xin Y.-H."/>
        </authorList>
    </citation>
    <scope>NUCLEOTIDE SEQUENCE [LARGE SCALE GENOMIC DNA]</scope>
    <source>
        <strain evidence="2 3">HLT2-17</strain>
    </source>
</reference>
<keyword evidence="3" id="KW-1185">Reference proteome</keyword>
<dbReference type="EMBL" id="SDWW01000023">
    <property type="protein sequence ID" value="RYV51004.1"/>
    <property type="molecule type" value="Genomic_DNA"/>
</dbReference>
<dbReference type="OrthoDB" id="3787642at2"/>
<dbReference type="Proteomes" id="UP000293764">
    <property type="component" value="Unassembled WGS sequence"/>
</dbReference>
<organism evidence="2 3">
    <name type="scientific">Pengzhenrongella frigida</name>
    <dbReference type="NCBI Taxonomy" id="1259133"/>
    <lineage>
        <taxon>Bacteria</taxon>
        <taxon>Bacillati</taxon>
        <taxon>Actinomycetota</taxon>
        <taxon>Actinomycetes</taxon>
        <taxon>Micrococcales</taxon>
        <taxon>Pengzhenrongella</taxon>
    </lineage>
</organism>
<keyword evidence="1" id="KW-0472">Membrane</keyword>
<protein>
    <submittedName>
        <fullName evidence="2">Uncharacterized protein</fullName>
    </submittedName>
</protein>
<keyword evidence="1" id="KW-1133">Transmembrane helix</keyword>